<proteinExistence type="predicted"/>
<dbReference type="SMART" id="SM00953">
    <property type="entry name" value="RES"/>
    <property type="match status" value="1"/>
</dbReference>
<dbReference type="RefSeq" id="WP_109036361.1">
    <property type="nucleotide sequence ID" value="NZ_CP029210.1"/>
</dbReference>
<gene>
    <name evidence="2" type="ORF">DEH84_08020</name>
</gene>
<reference evidence="2 3" key="1">
    <citation type="submission" date="2018-05" db="EMBL/GenBank/DDBJ databases">
        <title>complete genome sequence of Aquabacterium olei NBRC 110486.</title>
        <authorList>
            <person name="Tang B."/>
            <person name="Chang J."/>
            <person name="Zhang L."/>
            <person name="Yang H."/>
        </authorList>
    </citation>
    <scope>NUCLEOTIDE SEQUENCE [LARGE SCALE GENOMIC DNA]</scope>
    <source>
        <strain evidence="2 3">NBRC 110486</strain>
    </source>
</reference>
<protein>
    <recommendedName>
        <fullName evidence="1">RES domain-containing protein</fullName>
    </recommendedName>
</protein>
<dbReference type="Pfam" id="PF08808">
    <property type="entry name" value="RES"/>
    <property type="match status" value="1"/>
</dbReference>
<dbReference type="AlphaFoldDB" id="A0A2U8FQP4"/>
<evidence type="ECO:0000313" key="3">
    <source>
        <dbReference type="Proteomes" id="UP000244892"/>
    </source>
</evidence>
<feature type="domain" description="RES" evidence="1">
    <location>
        <begin position="220"/>
        <end position="374"/>
    </location>
</feature>
<evidence type="ECO:0000313" key="2">
    <source>
        <dbReference type="EMBL" id="AWI53382.1"/>
    </source>
</evidence>
<dbReference type="Proteomes" id="UP000244892">
    <property type="component" value="Chromosome"/>
</dbReference>
<dbReference type="OrthoDB" id="648213at2"/>
<name>A0A2U8FQP4_9BURK</name>
<sequence>MASTDQIDLVCHRCVSDEMLVAEIKQSGSKAKCTFCGRRGAKTWSIQTLADRIEPVFHENFVLSPSAPEGYELFLHMDKESTYEWTREGEPPNKVIQSMAGITEEIADAVIAELDSRRHWHHHDDPSEEDPFGYEACYVQTVADGHRLQQWWESIKEDVTHKSRFFSSAVLQFLTTIFDGLEHLEGHHGPAVITKGTDALLYRARVAKDHGEVTQFLLRRETELSAPPRKVAPAGRMNAAGISVFYGATEVATCIAEVRAPVGSSVVVAGFRPLRPLRLVNLKAFDRLFARGSMFHPGFQQEAERFAFMRRLSLQLSAPVLPSDEALDYVITQVICEYLATLQPRLDGLIYPSTQSGGEGSNVVLFSHACKVMPPDAQTTRDEVTVMQMSDEADDVEYVVHLTSVADAVPTTGNDDSPIDEALLEQGFAGWVPHGSASAELLETLPTLELVATELDVVEVRAVKFETRRYQVSHWQRDPSRDLDPNF</sequence>
<evidence type="ECO:0000259" key="1">
    <source>
        <dbReference type="SMART" id="SM00953"/>
    </source>
</evidence>
<dbReference type="InterPro" id="IPR014914">
    <property type="entry name" value="RES_dom"/>
</dbReference>
<dbReference type="EMBL" id="CP029210">
    <property type="protein sequence ID" value="AWI53382.1"/>
    <property type="molecule type" value="Genomic_DNA"/>
</dbReference>
<dbReference type="KEGG" id="aon:DEH84_08020"/>
<organism evidence="2 3">
    <name type="scientific">Aquabacterium olei</name>
    <dbReference type="NCBI Taxonomy" id="1296669"/>
    <lineage>
        <taxon>Bacteria</taxon>
        <taxon>Pseudomonadati</taxon>
        <taxon>Pseudomonadota</taxon>
        <taxon>Betaproteobacteria</taxon>
        <taxon>Burkholderiales</taxon>
        <taxon>Aquabacterium</taxon>
    </lineage>
</organism>
<keyword evidence="3" id="KW-1185">Reference proteome</keyword>
<accession>A0A2U8FQP4</accession>